<keyword evidence="2" id="KW-0732">Signal</keyword>
<evidence type="ECO:0008006" key="8">
    <source>
        <dbReference type="Google" id="ProtNLM"/>
    </source>
</evidence>
<evidence type="ECO:0000313" key="7">
    <source>
        <dbReference type="Proteomes" id="UP000541444"/>
    </source>
</evidence>
<dbReference type="OrthoDB" id="1933476at2759"/>
<feature type="non-terminal residue" evidence="6">
    <location>
        <position position="1"/>
    </location>
</feature>
<gene>
    <name evidence="6" type="ORF">GIB67_020660</name>
</gene>
<dbReference type="Pfam" id="PF14380">
    <property type="entry name" value="WAK_assoc"/>
    <property type="match status" value="1"/>
</dbReference>
<dbReference type="InterPro" id="IPR025287">
    <property type="entry name" value="WAK_GUB"/>
</dbReference>
<comment type="caution">
    <text evidence="6">The sequence shown here is derived from an EMBL/GenBank/DDBJ whole genome shotgun (WGS) entry which is preliminary data.</text>
</comment>
<evidence type="ECO:0000313" key="6">
    <source>
        <dbReference type="EMBL" id="KAF6151436.1"/>
    </source>
</evidence>
<protein>
    <recommendedName>
        <fullName evidence="8">Wall-associated receptor kinase galacturonan-binding domain-containing protein</fullName>
    </recommendedName>
</protein>
<dbReference type="Pfam" id="PF13947">
    <property type="entry name" value="GUB_WAK_bind"/>
    <property type="match status" value="1"/>
</dbReference>
<dbReference type="GO" id="GO:0016020">
    <property type="term" value="C:membrane"/>
    <property type="evidence" value="ECO:0007669"/>
    <property type="project" value="UniProtKB-SubCell"/>
</dbReference>
<proteinExistence type="predicted"/>
<dbReference type="EMBL" id="JACGCM010001692">
    <property type="protein sequence ID" value="KAF6151436.1"/>
    <property type="molecule type" value="Genomic_DNA"/>
</dbReference>
<evidence type="ECO:0000259" key="5">
    <source>
        <dbReference type="Pfam" id="PF14380"/>
    </source>
</evidence>
<organism evidence="6 7">
    <name type="scientific">Kingdonia uniflora</name>
    <dbReference type="NCBI Taxonomy" id="39325"/>
    <lineage>
        <taxon>Eukaryota</taxon>
        <taxon>Viridiplantae</taxon>
        <taxon>Streptophyta</taxon>
        <taxon>Embryophyta</taxon>
        <taxon>Tracheophyta</taxon>
        <taxon>Spermatophyta</taxon>
        <taxon>Magnoliopsida</taxon>
        <taxon>Ranunculales</taxon>
        <taxon>Circaeasteraceae</taxon>
        <taxon>Kingdonia</taxon>
    </lineage>
</organism>
<dbReference type="PANTHER" id="PTHR33355:SF10">
    <property type="entry name" value="EGF-LIKE DOMAIN-CONTAINING PROTEIN"/>
    <property type="match status" value="1"/>
</dbReference>
<dbReference type="GO" id="GO:0030247">
    <property type="term" value="F:polysaccharide binding"/>
    <property type="evidence" value="ECO:0007669"/>
    <property type="project" value="InterPro"/>
</dbReference>
<evidence type="ECO:0000256" key="3">
    <source>
        <dbReference type="ARBA" id="ARBA00023180"/>
    </source>
</evidence>
<dbReference type="AlphaFoldDB" id="A0A7J7M977"/>
<feature type="domain" description="Wall-associated receptor kinase galacturonan-binding" evidence="4">
    <location>
        <begin position="8"/>
        <end position="64"/>
    </location>
</feature>
<sequence length="254" mass="27868">SLISSQTCQRSCGNQLIRYPFGTGYGCGDPRFQKYVKCNQQKLILTTYTGCHTIDYDNQVLYIEDPTMSTCASTQQSEGFGLDWDAPFTFHGDNIFVLLGCSTTSSLYNSGNSTTVPLCDNQDAPTCSLLYSCPAICTLNQPIPTCCVYTPVDLGPTFNIDLQKLQCASYASVYSFNGQDSSPESWKYGVALNYKFNVRNDLPGTCRVCEESKGVCGYNSFQNSFICNCLGGLNTTTDCYFGASWSDNGRLLPS</sequence>
<accession>A0A7J7M977</accession>
<feature type="domain" description="Wall-associated receptor kinase C-terminal" evidence="5">
    <location>
        <begin position="176"/>
        <end position="230"/>
    </location>
</feature>
<dbReference type="InterPro" id="IPR032872">
    <property type="entry name" value="WAK_assoc_C"/>
</dbReference>
<evidence type="ECO:0000256" key="2">
    <source>
        <dbReference type="ARBA" id="ARBA00022729"/>
    </source>
</evidence>
<dbReference type="Proteomes" id="UP000541444">
    <property type="component" value="Unassembled WGS sequence"/>
</dbReference>
<reference evidence="6 7" key="1">
    <citation type="journal article" date="2020" name="IScience">
        <title>Genome Sequencing of the Endangered Kingdonia uniflora (Circaeasteraceae, Ranunculales) Reveals Potential Mechanisms of Evolutionary Specialization.</title>
        <authorList>
            <person name="Sun Y."/>
            <person name="Deng T."/>
            <person name="Zhang A."/>
            <person name="Moore M.J."/>
            <person name="Landis J.B."/>
            <person name="Lin N."/>
            <person name="Zhang H."/>
            <person name="Zhang X."/>
            <person name="Huang J."/>
            <person name="Zhang X."/>
            <person name="Sun H."/>
            <person name="Wang H."/>
        </authorList>
    </citation>
    <scope>NUCLEOTIDE SEQUENCE [LARGE SCALE GENOMIC DNA]</scope>
    <source>
        <strain evidence="6">TB1705</strain>
        <tissue evidence="6">Leaf</tissue>
    </source>
</reference>
<evidence type="ECO:0000256" key="1">
    <source>
        <dbReference type="ARBA" id="ARBA00004167"/>
    </source>
</evidence>
<keyword evidence="7" id="KW-1185">Reference proteome</keyword>
<dbReference type="PANTHER" id="PTHR33355">
    <property type="entry name" value="WALL-ASSOCIATED RECEPTOR KINASE CARBOXY-TERMINAL PROTEIN-RELATED"/>
    <property type="match status" value="1"/>
</dbReference>
<comment type="subcellular location">
    <subcellularLocation>
        <location evidence="1">Membrane</location>
        <topology evidence="1">Single-pass membrane protein</topology>
    </subcellularLocation>
</comment>
<evidence type="ECO:0000259" key="4">
    <source>
        <dbReference type="Pfam" id="PF13947"/>
    </source>
</evidence>
<keyword evidence="3" id="KW-0325">Glycoprotein</keyword>
<name>A0A7J7M977_9MAGN</name>